<dbReference type="RefSeq" id="XP_041542132.1">
    <property type="nucleotide sequence ID" value="XM_041688338.1"/>
</dbReference>
<organism evidence="1 2">
    <name type="scientific">Aspergillus kawachii</name>
    <name type="common">White koji mold</name>
    <name type="synonym">Aspergillus awamori var. kawachi</name>
    <dbReference type="NCBI Taxonomy" id="1069201"/>
    <lineage>
        <taxon>Eukaryota</taxon>
        <taxon>Fungi</taxon>
        <taxon>Dikarya</taxon>
        <taxon>Ascomycota</taxon>
        <taxon>Pezizomycotina</taxon>
        <taxon>Eurotiomycetes</taxon>
        <taxon>Eurotiomycetidae</taxon>
        <taxon>Eurotiales</taxon>
        <taxon>Aspergillaceae</taxon>
        <taxon>Aspergillus</taxon>
        <taxon>Aspergillus subgen. Circumdati</taxon>
    </lineage>
</organism>
<gene>
    <name evidence="1" type="ORF">AKAW2_40049A</name>
</gene>
<dbReference type="EMBL" id="AP024428">
    <property type="protein sequence ID" value="BCR98366.1"/>
    <property type="molecule type" value="Genomic_DNA"/>
</dbReference>
<proteinExistence type="predicted"/>
<dbReference type="GeneID" id="64959691"/>
<sequence length="245" mass="26593">MNSLNASITAITSRNQTPSDLLSISISTISSPSPSATMYFPLAFATFVFSALALPTGGNNKVLPACDATPRPCSCPAGTFLQNSTSWATWPVPAKEISDITANFFETAWFGTTPTETHGEPYTPGAERVLYGELPNAGVYPMTEELRTFKWLPRNKGYQLTFGLAGVPFYYNTTSGPAGQLGGTWEWVDVHAVGKKETYMLWNIYACFSSAYDFAGFHESAMNNITAILKAEGKMTGEMNGPHSY</sequence>
<reference evidence="1" key="2">
    <citation type="submission" date="2021-02" db="EMBL/GenBank/DDBJ databases">
        <title>Aspergillus luchuensis mut. kawachii IFO 4304 genome sequence.</title>
        <authorList>
            <person name="Mori K."/>
            <person name="Kadooka C."/>
            <person name="Goto M."/>
            <person name="Futagami T."/>
        </authorList>
    </citation>
    <scope>NUCLEOTIDE SEQUENCE</scope>
    <source>
        <strain evidence="1">IFO 4308</strain>
    </source>
</reference>
<evidence type="ECO:0000313" key="1">
    <source>
        <dbReference type="EMBL" id="BCR98366.1"/>
    </source>
</evidence>
<accession>A0A7R7W8K8</accession>
<name>A0A7R7W8K8_ASPKA</name>
<reference evidence="1" key="1">
    <citation type="submission" date="2021-01" db="EMBL/GenBank/DDBJ databases">
        <authorList>
            <consortium name="Aspergillus luchuensis mut. kawachii IFO 4304 genome sequencing consortium"/>
            <person name="Kazuki M."/>
            <person name="Futagami T."/>
        </authorList>
    </citation>
    <scope>NUCLEOTIDE SEQUENCE</scope>
    <source>
        <strain evidence="1">IFO 4308</strain>
    </source>
</reference>
<evidence type="ECO:0000313" key="2">
    <source>
        <dbReference type="Proteomes" id="UP000661280"/>
    </source>
</evidence>
<keyword evidence="2" id="KW-1185">Reference proteome</keyword>
<protein>
    <submittedName>
        <fullName evidence="1">Uncharacterized protein</fullName>
    </submittedName>
</protein>
<dbReference type="OrthoDB" id="3450745at2759"/>
<dbReference type="Proteomes" id="UP000661280">
    <property type="component" value="Chromosome 4"/>
</dbReference>
<dbReference type="KEGG" id="aluc:AKAW2_40049A"/>
<dbReference type="AlphaFoldDB" id="A0A7R7W8K8"/>